<keyword evidence="1" id="KW-0732">Signal</keyword>
<sequence>MYWTVILLVNFLFAVNAHYVPGFYWRDFDGTVPDDALPGGTDLNGKPIYIGQVYAYYLIPAKIYKNDKRAYYEYGGEELNVTENIKILCTQHPDDFYWIPTDNDRIKSIANVTLVLGGYEPGCSTYIGRTRKYGEVLVGKALADNHPDNAGLHITQRGKKFRATSFEVLSFDSNEISPE</sequence>
<dbReference type="Pfam" id="PF11901">
    <property type="entry name" value="DM9"/>
    <property type="match status" value="1"/>
</dbReference>
<dbReference type="InterPro" id="IPR006616">
    <property type="entry name" value="DM9_repeat"/>
</dbReference>
<dbReference type="AlphaFoldDB" id="A0AAN7PPH4"/>
<reference evidence="3" key="1">
    <citation type="submission" date="2023-01" db="EMBL/GenBank/DDBJ databases">
        <title>Key to firefly adult light organ development and bioluminescence: homeobox transcription factors regulate luciferase expression and transportation to peroxisome.</title>
        <authorList>
            <person name="Fu X."/>
        </authorList>
    </citation>
    <scope>NUCLEOTIDE SEQUENCE [LARGE SCALE GENOMIC DNA]</scope>
</reference>
<comment type="caution">
    <text evidence="2">The sequence shown here is derived from an EMBL/GenBank/DDBJ whole genome shotgun (WGS) entry which is preliminary data.</text>
</comment>
<evidence type="ECO:0000256" key="1">
    <source>
        <dbReference type="SAM" id="SignalP"/>
    </source>
</evidence>
<gene>
    <name evidence="2" type="ORF">RN001_015303</name>
</gene>
<feature type="signal peptide" evidence="1">
    <location>
        <begin position="1"/>
        <end position="17"/>
    </location>
</feature>
<dbReference type="SMART" id="SM00696">
    <property type="entry name" value="DM9"/>
    <property type="match status" value="1"/>
</dbReference>
<evidence type="ECO:0000313" key="2">
    <source>
        <dbReference type="EMBL" id="KAK4873274.1"/>
    </source>
</evidence>
<evidence type="ECO:0000313" key="3">
    <source>
        <dbReference type="Proteomes" id="UP001353858"/>
    </source>
</evidence>
<organism evidence="2 3">
    <name type="scientific">Aquatica leii</name>
    <dbReference type="NCBI Taxonomy" id="1421715"/>
    <lineage>
        <taxon>Eukaryota</taxon>
        <taxon>Metazoa</taxon>
        <taxon>Ecdysozoa</taxon>
        <taxon>Arthropoda</taxon>
        <taxon>Hexapoda</taxon>
        <taxon>Insecta</taxon>
        <taxon>Pterygota</taxon>
        <taxon>Neoptera</taxon>
        <taxon>Endopterygota</taxon>
        <taxon>Coleoptera</taxon>
        <taxon>Polyphaga</taxon>
        <taxon>Elateriformia</taxon>
        <taxon>Elateroidea</taxon>
        <taxon>Lampyridae</taxon>
        <taxon>Luciolinae</taxon>
        <taxon>Aquatica</taxon>
    </lineage>
</organism>
<dbReference type="Proteomes" id="UP001353858">
    <property type="component" value="Unassembled WGS sequence"/>
</dbReference>
<protein>
    <recommendedName>
        <fullName evidence="4">DUF3421 domain containing protein</fullName>
    </recommendedName>
</protein>
<name>A0AAN7PPH4_9COLE</name>
<dbReference type="PANTHER" id="PTHR31649">
    <property type="entry name" value="AGAP009604-PA"/>
    <property type="match status" value="1"/>
</dbReference>
<evidence type="ECO:0008006" key="4">
    <source>
        <dbReference type="Google" id="ProtNLM"/>
    </source>
</evidence>
<keyword evidence="3" id="KW-1185">Reference proteome</keyword>
<feature type="chain" id="PRO_5042838130" description="DUF3421 domain containing protein" evidence="1">
    <location>
        <begin position="18"/>
        <end position="179"/>
    </location>
</feature>
<accession>A0AAN7PPH4</accession>
<dbReference type="EMBL" id="JARPUR010000007">
    <property type="protein sequence ID" value="KAK4873274.1"/>
    <property type="molecule type" value="Genomic_DNA"/>
</dbReference>
<dbReference type="PANTHER" id="PTHR31649:SF10">
    <property type="entry name" value="IP19903P-RELATED"/>
    <property type="match status" value="1"/>
</dbReference>
<proteinExistence type="predicted"/>